<proteinExistence type="predicted"/>
<organism evidence="1 2">
    <name type="scientific">Cohnella abietis</name>
    <dbReference type="NCBI Taxonomy" id="2507935"/>
    <lineage>
        <taxon>Bacteria</taxon>
        <taxon>Bacillati</taxon>
        <taxon>Bacillota</taxon>
        <taxon>Bacilli</taxon>
        <taxon>Bacillales</taxon>
        <taxon>Paenibacillaceae</taxon>
        <taxon>Cohnella</taxon>
    </lineage>
</organism>
<protein>
    <submittedName>
        <fullName evidence="1">Uncharacterized protein</fullName>
    </submittedName>
</protein>
<evidence type="ECO:0000313" key="2">
    <source>
        <dbReference type="Proteomes" id="UP000289856"/>
    </source>
</evidence>
<dbReference type="KEGG" id="cohn:KCTCHS21_05080"/>
<sequence>MYINFINPDYNTAGTIHKIKTPKPLNLGRDEGIHKRQNHHFYILKDHYQMLVGIGSGPYENS</sequence>
<dbReference type="EMBL" id="AP019400">
    <property type="protein sequence ID" value="BBI31109.1"/>
    <property type="molecule type" value="Genomic_DNA"/>
</dbReference>
<name>A0A3T1CZB5_9BACL</name>
<accession>A0A3T1CZB5</accession>
<gene>
    <name evidence="1" type="ORF">KCTCHS21_05080</name>
</gene>
<dbReference type="Proteomes" id="UP000289856">
    <property type="component" value="Chromosome"/>
</dbReference>
<reference evidence="1 2" key="1">
    <citation type="submission" date="2019-01" db="EMBL/GenBank/DDBJ databases">
        <title>Complete genome sequence of Cohnella hallensis HS21 isolated from Korean fir (Abies koreana) rhizospheric soil.</title>
        <authorList>
            <person name="Jiang L."/>
            <person name="Kang S.W."/>
            <person name="Kim S."/>
            <person name="Jung J."/>
            <person name="Kim C.Y."/>
            <person name="Kim D.H."/>
            <person name="Kim S.W."/>
            <person name="Lee J."/>
        </authorList>
    </citation>
    <scope>NUCLEOTIDE SEQUENCE [LARGE SCALE GENOMIC DNA]</scope>
    <source>
        <strain evidence="1 2">HS21</strain>
    </source>
</reference>
<dbReference type="AlphaFoldDB" id="A0A3T1CZB5"/>
<keyword evidence="2" id="KW-1185">Reference proteome</keyword>
<evidence type="ECO:0000313" key="1">
    <source>
        <dbReference type="EMBL" id="BBI31109.1"/>
    </source>
</evidence>